<name>A0A1C7MA75_GRIFR</name>
<dbReference type="EMBL" id="LUGG01000006">
    <property type="protein sequence ID" value="OBZ73788.1"/>
    <property type="molecule type" value="Genomic_DNA"/>
</dbReference>
<comment type="caution">
    <text evidence="1">The sequence shown here is derived from an EMBL/GenBank/DDBJ whole genome shotgun (WGS) entry which is preliminary data.</text>
</comment>
<sequence length="132" mass="14873">MSQLDEVILVSTSVLVSGRCSYVYNHGCRQLMPPANFHCIQIIFALDQYRTFLICAAPTLKLIVLDHRGLFVSWSTKAIHALFARVLTVYPQISTRVVGQRISMGCSFLHSLKSRAIINCRHPEMCNSSIFV</sequence>
<gene>
    <name evidence="1" type="ORF">A0H81_06427</name>
</gene>
<evidence type="ECO:0000313" key="2">
    <source>
        <dbReference type="Proteomes" id="UP000092993"/>
    </source>
</evidence>
<protein>
    <submittedName>
        <fullName evidence="1">Uncharacterized protein</fullName>
    </submittedName>
</protein>
<dbReference type="AlphaFoldDB" id="A0A1C7MA75"/>
<reference evidence="1 2" key="1">
    <citation type="submission" date="2016-03" db="EMBL/GenBank/DDBJ databases">
        <title>Whole genome sequencing of Grifola frondosa 9006-11.</title>
        <authorList>
            <person name="Min B."/>
            <person name="Park H."/>
            <person name="Kim J.-G."/>
            <person name="Cho H."/>
            <person name="Oh Y.-L."/>
            <person name="Kong W.-S."/>
            <person name="Choi I.-G."/>
        </authorList>
    </citation>
    <scope>NUCLEOTIDE SEQUENCE [LARGE SCALE GENOMIC DNA]</scope>
    <source>
        <strain evidence="1 2">9006-11</strain>
    </source>
</reference>
<evidence type="ECO:0000313" key="1">
    <source>
        <dbReference type="EMBL" id="OBZ73788.1"/>
    </source>
</evidence>
<organism evidence="1 2">
    <name type="scientific">Grifola frondosa</name>
    <name type="common">Maitake</name>
    <name type="synonym">Polyporus frondosus</name>
    <dbReference type="NCBI Taxonomy" id="5627"/>
    <lineage>
        <taxon>Eukaryota</taxon>
        <taxon>Fungi</taxon>
        <taxon>Dikarya</taxon>
        <taxon>Basidiomycota</taxon>
        <taxon>Agaricomycotina</taxon>
        <taxon>Agaricomycetes</taxon>
        <taxon>Polyporales</taxon>
        <taxon>Grifolaceae</taxon>
        <taxon>Grifola</taxon>
    </lineage>
</organism>
<accession>A0A1C7MA75</accession>
<dbReference type="Proteomes" id="UP000092993">
    <property type="component" value="Unassembled WGS sequence"/>
</dbReference>
<proteinExistence type="predicted"/>
<keyword evidence="2" id="KW-1185">Reference proteome</keyword>